<proteinExistence type="predicted"/>
<organism evidence="1 2">
    <name type="scientific">Mikania micrantha</name>
    <name type="common">bitter vine</name>
    <dbReference type="NCBI Taxonomy" id="192012"/>
    <lineage>
        <taxon>Eukaryota</taxon>
        <taxon>Viridiplantae</taxon>
        <taxon>Streptophyta</taxon>
        <taxon>Embryophyta</taxon>
        <taxon>Tracheophyta</taxon>
        <taxon>Spermatophyta</taxon>
        <taxon>Magnoliopsida</taxon>
        <taxon>eudicotyledons</taxon>
        <taxon>Gunneridae</taxon>
        <taxon>Pentapetalae</taxon>
        <taxon>asterids</taxon>
        <taxon>campanulids</taxon>
        <taxon>Asterales</taxon>
        <taxon>Asteraceae</taxon>
        <taxon>Asteroideae</taxon>
        <taxon>Heliantheae alliance</taxon>
        <taxon>Eupatorieae</taxon>
        <taxon>Mikania</taxon>
    </lineage>
</organism>
<dbReference type="EMBL" id="SZYD01000011">
    <property type="protein sequence ID" value="KAD4887877.1"/>
    <property type="molecule type" value="Genomic_DNA"/>
</dbReference>
<keyword evidence="2" id="KW-1185">Reference proteome</keyword>
<evidence type="ECO:0000313" key="1">
    <source>
        <dbReference type="EMBL" id="KAD4887877.1"/>
    </source>
</evidence>
<gene>
    <name evidence="1" type="ORF">E3N88_19948</name>
</gene>
<name>A0A5N6NI23_9ASTR</name>
<protein>
    <submittedName>
        <fullName evidence="1">Uncharacterized protein</fullName>
    </submittedName>
</protein>
<accession>A0A5N6NI23</accession>
<dbReference type="AlphaFoldDB" id="A0A5N6NI23"/>
<comment type="caution">
    <text evidence="1">The sequence shown here is derived from an EMBL/GenBank/DDBJ whole genome shotgun (WGS) entry which is preliminary data.</text>
</comment>
<sequence>MVAPTPPLKLSKLQVDSNGFQWDLGSVEGDGRGLGKVKSCYIASGIDQNDEDRVYDGFVLVKKIISCQGCQAHRLACVVRLQSLRAGGQASKTSFVSPAHRPYVRPNKPVLLFWSHSRPFLDCRTSFERRLDSNSQLLAIIDIMKCFCA</sequence>
<dbReference type="Proteomes" id="UP000326396">
    <property type="component" value="Linkage Group LG19"/>
</dbReference>
<evidence type="ECO:0000313" key="2">
    <source>
        <dbReference type="Proteomes" id="UP000326396"/>
    </source>
</evidence>
<reference evidence="1 2" key="1">
    <citation type="submission" date="2019-05" db="EMBL/GenBank/DDBJ databases">
        <title>Mikania micrantha, genome provides insights into the molecular mechanism of rapid growth.</title>
        <authorList>
            <person name="Liu B."/>
        </authorList>
    </citation>
    <scope>NUCLEOTIDE SEQUENCE [LARGE SCALE GENOMIC DNA]</scope>
    <source>
        <strain evidence="1">NLD-2019</strain>
        <tissue evidence="1">Leaf</tissue>
    </source>
</reference>